<proteinExistence type="predicted"/>
<organism evidence="1">
    <name type="scientific">Akkermansia muciniphila</name>
    <dbReference type="NCBI Taxonomy" id="239935"/>
    <lineage>
        <taxon>Bacteria</taxon>
        <taxon>Pseudomonadati</taxon>
        <taxon>Verrucomicrobiota</taxon>
        <taxon>Verrucomicrobiia</taxon>
        <taxon>Verrucomicrobiales</taxon>
        <taxon>Akkermansiaceae</taxon>
        <taxon>Akkermansia</taxon>
    </lineage>
</organism>
<name>A0A6N2TEZ9_9BACT</name>
<accession>A0A6N2TEZ9</accession>
<dbReference type="AlphaFoldDB" id="A0A6N2TEZ9"/>
<dbReference type="EMBL" id="CACRSS010000015">
    <property type="protein sequence ID" value="VYT04250.1"/>
    <property type="molecule type" value="Genomic_DNA"/>
</dbReference>
<gene>
    <name evidence="1" type="ORF">AMLFYP55_00382</name>
</gene>
<evidence type="ECO:0000313" key="1">
    <source>
        <dbReference type="EMBL" id="VYT04250.1"/>
    </source>
</evidence>
<sequence length="63" mass="7533">MEYFVLILWYWQITASNTLDNRNMLHSLLWNPLEPEVTRSLALVQDNVLYNFNKNVTDVFDGR</sequence>
<reference evidence="1" key="1">
    <citation type="submission" date="2019-11" db="EMBL/GenBank/DDBJ databases">
        <authorList>
            <person name="Feng L."/>
        </authorList>
    </citation>
    <scope>NUCLEOTIDE SEQUENCE</scope>
    <source>
        <strain evidence="1">AMuciniphilaLFYP55</strain>
    </source>
</reference>
<protein>
    <submittedName>
        <fullName evidence="1">Uncharacterized protein</fullName>
    </submittedName>
</protein>